<feature type="region of interest" description="Disordered" evidence="10">
    <location>
        <begin position="1"/>
        <end position="23"/>
    </location>
</feature>
<evidence type="ECO:0000256" key="9">
    <source>
        <dbReference type="SAM" id="Coils"/>
    </source>
</evidence>
<keyword evidence="6" id="KW-0333">Golgi apparatus</keyword>
<proteinExistence type="inferred from homology"/>
<dbReference type="PANTHER" id="PTHR12961:SF0">
    <property type="entry name" value="CONSERVED OLIGOMERIC GOLGI COMPLEX SUBUNIT 2"/>
    <property type="match status" value="1"/>
</dbReference>
<dbReference type="Pfam" id="PF06148">
    <property type="entry name" value="COG2_N"/>
    <property type="match status" value="1"/>
</dbReference>
<evidence type="ECO:0000313" key="12">
    <source>
        <dbReference type="EMBL" id="KAL2059344.1"/>
    </source>
</evidence>
<protein>
    <recommendedName>
        <fullName evidence="3">Conserved oligomeric Golgi complex subunit 2</fullName>
    </recommendedName>
    <alternativeName>
        <fullName evidence="8">Component of oligomeric Golgi complex 2</fullName>
    </alternativeName>
</protein>
<sequence length="283" mass="32233">MSNRFYFGDDDDSSASSDNNLPYPKPLTRASFLTLSFDPTTFLSTLHNRHQTLEDLRAELRTRSQDLNKELLDLVNENYQDFLSLGSSLKGGDEKVEEVRLGLLGFRREVEGLRVKVDSRRGEVEGLVGERKRIREQIQVGRQLLEVETKIGELESRLMLASTGARKAEEDGEASDVDNSDEESEEEGEGNGITVSKLRRHMEQYMYIRRLFEKIGDVHPFLVKQEERVLRLKQTVLLDLNSALKQADAGGEERRGDLLKLLGIYKQMGQANEAMKVLKESKQ</sequence>
<evidence type="ECO:0000256" key="10">
    <source>
        <dbReference type="SAM" id="MobiDB-lite"/>
    </source>
</evidence>
<evidence type="ECO:0000256" key="5">
    <source>
        <dbReference type="ARBA" id="ARBA00022927"/>
    </source>
</evidence>
<reference evidence="12 13" key="1">
    <citation type="submission" date="2024-09" db="EMBL/GenBank/DDBJ databases">
        <title>Rethinking Asexuality: The Enigmatic Case of Functional Sexual Genes in Lepraria (Stereocaulaceae).</title>
        <authorList>
            <person name="Doellman M."/>
            <person name="Sun Y."/>
            <person name="Barcenas-Pena A."/>
            <person name="Lumbsch H.T."/>
            <person name="Grewe F."/>
        </authorList>
    </citation>
    <scope>NUCLEOTIDE SEQUENCE [LARGE SCALE GENOMIC DNA]</scope>
    <source>
        <strain evidence="12 13">Grewe 0041</strain>
    </source>
</reference>
<keyword evidence="5" id="KW-0653">Protein transport</keyword>
<feature type="domain" description="Conserved oligomeric Golgi complex subunit 2 N-terminal" evidence="11">
    <location>
        <begin position="27"/>
        <end position="100"/>
    </location>
</feature>
<comment type="subcellular location">
    <subcellularLocation>
        <location evidence="1">Golgi apparatus membrane</location>
        <topology evidence="1">Peripheral membrane protein</topology>
    </subcellularLocation>
</comment>
<evidence type="ECO:0000256" key="1">
    <source>
        <dbReference type="ARBA" id="ARBA00004395"/>
    </source>
</evidence>
<evidence type="ECO:0000256" key="3">
    <source>
        <dbReference type="ARBA" id="ARBA00020977"/>
    </source>
</evidence>
<feature type="coiled-coil region" evidence="9">
    <location>
        <begin position="43"/>
        <end position="77"/>
    </location>
</feature>
<dbReference type="PANTHER" id="PTHR12961">
    <property type="entry name" value="CONSERVED OLIGOMERIC GOLGI COMPLEX COMPONENT 2"/>
    <property type="match status" value="1"/>
</dbReference>
<evidence type="ECO:0000256" key="2">
    <source>
        <dbReference type="ARBA" id="ARBA00007603"/>
    </source>
</evidence>
<evidence type="ECO:0000256" key="4">
    <source>
        <dbReference type="ARBA" id="ARBA00022448"/>
    </source>
</evidence>
<dbReference type="InterPro" id="IPR009316">
    <property type="entry name" value="COG2"/>
</dbReference>
<dbReference type="InterPro" id="IPR024602">
    <property type="entry name" value="COG_su2_N"/>
</dbReference>
<comment type="similarity">
    <text evidence="2">Belongs to the COG2 family.</text>
</comment>
<organism evidence="12 13">
    <name type="scientific">Lepraria finkii</name>
    <dbReference type="NCBI Taxonomy" id="1340010"/>
    <lineage>
        <taxon>Eukaryota</taxon>
        <taxon>Fungi</taxon>
        <taxon>Dikarya</taxon>
        <taxon>Ascomycota</taxon>
        <taxon>Pezizomycotina</taxon>
        <taxon>Lecanoromycetes</taxon>
        <taxon>OSLEUM clade</taxon>
        <taxon>Lecanoromycetidae</taxon>
        <taxon>Lecanorales</taxon>
        <taxon>Lecanorineae</taxon>
        <taxon>Stereocaulaceae</taxon>
        <taxon>Lepraria</taxon>
    </lineage>
</organism>
<evidence type="ECO:0000259" key="11">
    <source>
        <dbReference type="Pfam" id="PF06148"/>
    </source>
</evidence>
<keyword evidence="9" id="KW-0175">Coiled coil</keyword>
<keyword evidence="13" id="KW-1185">Reference proteome</keyword>
<dbReference type="Proteomes" id="UP001590951">
    <property type="component" value="Unassembled WGS sequence"/>
</dbReference>
<accession>A0ABR4BQX0</accession>
<name>A0ABR4BQX0_9LECA</name>
<evidence type="ECO:0000256" key="8">
    <source>
        <dbReference type="ARBA" id="ARBA00031344"/>
    </source>
</evidence>
<gene>
    <name evidence="12" type="ORF">ABVK25_000636</name>
</gene>
<keyword evidence="7" id="KW-0472">Membrane</keyword>
<feature type="region of interest" description="Disordered" evidence="10">
    <location>
        <begin position="162"/>
        <end position="195"/>
    </location>
</feature>
<evidence type="ECO:0000256" key="7">
    <source>
        <dbReference type="ARBA" id="ARBA00023136"/>
    </source>
</evidence>
<dbReference type="EMBL" id="JBHFEH010000001">
    <property type="protein sequence ID" value="KAL2059344.1"/>
    <property type="molecule type" value="Genomic_DNA"/>
</dbReference>
<keyword evidence="4" id="KW-0813">Transport</keyword>
<evidence type="ECO:0000256" key="6">
    <source>
        <dbReference type="ARBA" id="ARBA00023034"/>
    </source>
</evidence>
<evidence type="ECO:0000313" key="13">
    <source>
        <dbReference type="Proteomes" id="UP001590951"/>
    </source>
</evidence>
<feature type="compositionally biased region" description="Acidic residues" evidence="10">
    <location>
        <begin position="170"/>
        <end position="189"/>
    </location>
</feature>
<comment type="caution">
    <text evidence="12">The sequence shown here is derived from an EMBL/GenBank/DDBJ whole genome shotgun (WGS) entry which is preliminary data.</text>
</comment>